<comment type="caution">
    <text evidence="3">The sequence shown here is derived from an EMBL/GenBank/DDBJ whole genome shotgun (WGS) entry which is preliminary data.</text>
</comment>
<feature type="signal peptide" evidence="2">
    <location>
        <begin position="1"/>
        <end position="25"/>
    </location>
</feature>
<keyword evidence="4" id="KW-1185">Reference proteome</keyword>
<proteinExistence type="predicted"/>
<evidence type="ECO:0000313" key="3">
    <source>
        <dbReference type="EMBL" id="GLK98813.1"/>
    </source>
</evidence>
<keyword evidence="2" id="KW-0732">Signal</keyword>
<evidence type="ECO:0000256" key="1">
    <source>
        <dbReference type="SAM" id="MobiDB-lite"/>
    </source>
</evidence>
<evidence type="ECO:0008006" key="5">
    <source>
        <dbReference type="Google" id="ProtNLM"/>
    </source>
</evidence>
<feature type="chain" id="PRO_5040971268" description="Copper(I)-binding protein" evidence="2">
    <location>
        <begin position="26"/>
        <end position="253"/>
    </location>
</feature>
<dbReference type="RefSeq" id="WP_261962309.1">
    <property type="nucleotide sequence ID" value="NZ_BAAAXA010000001.1"/>
</dbReference>
<dbReference type="AlphaFoldDB" id="A0A9W6NJ28"/>
<reference evidence="3" key="2">
    <citation type="submission" date="2023-01" db="EMBL/GenBank/DDBJ databases">
        <authorList>
            <person name="Sun Q."/>
            <person name="Evtushenko L."/>
        </authorList>
    </citation>
    <scope>NUCLEOTIDE SEQUENCE</scope>
    <source>
        <strain evidence="3">VKM Ac-1321</strain>
    </source>
</reference>
<name>A0A9W6NJ28_9ACTN</name>
<organism evidence="3 4">
    <name type="scientific">Dactylosporangium matsuzakiense</name>
    <dbReference type="NCBI Taxonomy" id="53360"/>
    <lineage>
        <taxon>Bacteria</taxon>
        <taxon>Bacillati</taxon>
        <taxon>Actinomycetota</taxon>
        <taxon>Actinomycetes</taxon>
        <taxon>Micromonosporales</taxon>
        <taxon>Micromonosporaceae</taxon>
        <taxon>Dactylosporangium</taxon>
    </lineage>
</organism>
<accession>A0A9W6NJ28</accession>
<reference evidence="3" key="1">
    <citation type="journal article" date="2014" name="Int. J. Syst. Evol. Microbiol.">
        <title>Complete genome sequence of Corynebacterium casei LMG S-19264T (=DSM 44701T), isolated from a smear-ripened cheese.</title>
        <authorList>
            <consortium name="US DOE Joint Genome Institute (JGI-PGF)"/>
            <person name="Walter F."/>
            <person name="Albersmeier A."/>
            <person name="Kalinowski J."/>
            <person name="Ruckert C."/>
        </authorList>
    </citation>
    <scope>NUCLEOTIDE SEQUENCE</scope>
    <source>
        <strain evidence="3">VKM Ac-1321</strain>
    </source>
</reference>
<feature type="compositionally biased region" description="Pro residues" evidence="1">
    <location>
        <begin position="232"/>
        <end position="242"/>
    </location>
</feature>
<dbReference type="PROSITE" id="PS51257">
    <property type="entry name" value="PROKAR_LIPOPROTEIN"/>
    <property type="match status" value="1"/>
</dbReference>
<feature type="region of interest" description="Disordered" evidence="1">
    <location>
        <begin position="228"/>
        <end position="253"/>
    </location>
</feature>
<evidence type="ECO:0000256" key="2">
    <source>
        <dbReference type="SAM" id="SignalP"/>
    </source>
</evidence>
<sequence length="253" mass="25147">MTRSTQATPLARRRTVLSAALMATAAFGLGVLSACSAGQITQTDTQKAAVPGISVESADGKIALRDGGIPYADQYKTGATVPLSVRFFNNAQQSVKLTGATSDNGTIVLVGGPQPSVAPTSAAASPSLATPSGSALPSGTRNPSGSPSTVVPSSPAAAPSPTPTSVGSSAISIEVPPAGVTLLSRDNGGTKYLAVEKLTGEPLLPGGSLENVTFTFTYADGTTTTIKVPSLPMTPPGSPLPKPSSVVGDEGEE</sequence>
<feature type="compositionally biased region" description="Low complexity" evidence="1">
    <location>
        <begin position="118"/>
        <end position="169"/>
    </location>
</feature>
<gene>
    <name evidence="3" type="ORF">GCM10017581_005540</name>
</gene>
<feature type="region of interest" description="Disordered" evidence="1">
    <location>
        <begin position="118"/>
        <end position="170"/>
    </location>
</feature>
<evidence type="ECO:0000313" key="4">
    <source>
        <dbReference type="Proteomes" id="UP001143480"/>
    </source>
</evidence>
<protein>
    <recommendedName>
        <fullName evidence="5">Copper(I)-binding protein</fullName>
    </recommendedName>
</protein>
<dbReference type="EMBL" id="BSFP01000002">
    <property type="protein sequence ID" value="GLK98813.1"/>
    <property type="molecule type" value="Genomic_DNA"/>
</dbReference>
<dbReference type="Proteomes" id="UP001143480">
    <property type="component" value="Unassembled WGS sequence"/>
</dbReference>